<keyword evidence="2" id="KW-0812">Transmembrane</keyword>
<feature type="compositionally biased region" description="Gly residues" evidence="1">
    <location>
        <begin position="103"/>
        <end position="113"/>
    </location>
</feature>
<name>A0A5B7K5Z7_PORTR</name>
<evidence type="ECO:0000313" key="4">
    <source>
        <dbReference type="Proteomes" id="UP000324222"/>
    </source>
</evidence>
<accession>A0A5B7K5Z7</accession>
<keyword evidence="2" id="KW-1133">Transmembrane helix</keyword>
<proteinExistence type="predicted"/>
<comment type="caution">
    <text evidence="3">The sequence shown here is derived from an EMBL/GenBank/DDBJ whole genome shotgun (WGS) entry which is preliminary data.</text>
</comment>
<evidence type="ECO:0000256" key="2">
    <source>
        <dbReference type="SAM" id="Phobius"/>
    </source>
</evidence>
<dbReference type="Proteomes" id="UP000324222">
    <property type="component" value="Unassembled WGS sequence"/>
</dbReference>
<gene>
    <name evidence="3" type="ORF">E2C01_096081</name>
</gene>
<organism evidence="3 4">
    <name type="scientific">Portunus trituberculatus</name>
    <name type="common">Swimming crab</name>
    <name type="synonym">Neptunus trituberculatus</name>
    <dbReference type="NCBI Taxonomy" id="210409"/>
    <lineage>
        <taxon>Eukaryota</taxon>
        <taxon>Metazoa</taxon>
        <taxon>Ecdysozoa</taxon>
        <taxon>Arthropoda</taxon>
        <taxon>Crustacea</taxon>
        <taxon>Multicrustacea</taxon>
        <taxon>Malacostraca</taxon>
        <taxon>Eumalacostraca</taxon>
        <taxon>Eucarida</taxon>
        <taxon>Decapoda</taxon>
        <taxon>Pleocyemata</taxon>
        <taxon>Brachyura</taxon>
        <taxon>Eubrachyura</taxon>
        <taxon>Portunoidea</taxon>
        <taxon>Portunidae</taxon>
        <taxon>Portuninae</taxon>
        <taxon>Portunus</taxon>
    </lineage>
</organism>
<feature type="transmembrane region" description="Helical" evidence="2">
    <location>
        <begin position="6"/>
        <end position="30"/>
    </location>
</feature>
<protein>
    <submittedName>
        <fullName evidence="3">Uncharacterized protein</fullName>
    </submittedName>
</protein>
<feature type="region of interest" description="Disordered" evidence="1">
    <location>
        <begin position="99"/>
        <end position="123"/>
    </location>
</feature>
<keyword evidence="2" id="KW-0472">Membrane</keyword>
<sequence>MIPVSLAFQLPCVLVVMVRVVVGCALMWGWESRSWGARRQARAWERWDGARGHEGPWAVHQQGAFRLKPRLSSKTQLAPTDLPLAKCCCQVPEVAALQDGRGRGSARGQGRGEGWSELEKGLE</sequence>
<reference evidence="3 4" key="1">
    <citation type="submission" date="2019-05" db="EMBL/GenBank/DDBJ databases">
        <title>Another draft genome of Portunus trituberculatus and its Hox gene families provides insights of decapod evolution.</title>
        <authorList>
            <person name="Jeong J.-H."/>
            <person name="Song I."/>
            <person name="Kim S."/>
            <person name="Choi T."/>
            <person name="Kim D."/>
            <person name="Ryu S."/>
            <person name="Kim W."/>
        </authorList>
    </citation>
    <scope>NUCLEOTIDE SEQUENCE [LARGE SCALE GENOMIC DNA]</scope>
    <source>
        <tissue evidence="3">Muscle</tissue>
    </source>
</reference>
<evidence type="ECO:0000256" key="1">
    <source>
        <dbReference type="SAM" id="MobiDB-lite"/>
    </source>
</evidence>
<dbReference type="EMBL" id="VSRR010123618">
    <property type="protein sequence ID" value="MPD00599.1"/>
    <property type="molecule type" value="Genomic_DNA"/>
</dbReference>
<dbReference type="AlphaFoldDB" id="A0A5B7K5Z7"/>
<keyword evidence="4" id="KW-1185">Reference proteome</keyword>
<evidence type="ECO:0000313" key="3">
    <source>
        <dbReference type="EMBL" id="MPD00599.1"/>
    </source>
</evidence>